<protein>
    <recommendedName>
        <fullName evidence="3">AB hydrolase-1 domain-containing protein</fullName>
    </recommendedName>
</protein>
<proteinExistence type="predicted"/>
<dbReference type="AlphaFoldDB" id="A0A0R1PZR3"/>
<dbReference type="EMBL" id="AZEG01000032">
    <property type="protein sequence ID" value="KRL35330.1"/>
    <property type="molecule type" value="Genomic_DNA"/>
</dbReference>
<evidence type="ECO:0000313" key="2">
    <source>
        <dbReference type="Proteomes" id="UP000051155"/>
    </source>
</evidence>
<dbReference type="InterPro" id="IPR029058">
    <property type="entry name" value="AB_hydrolase_fold"/>
</dbReference>
<accession>A0A0R1PZR3</accession>
<dbReference type="Proteomes" id="UP000051155">
    <property type="component" value="Unassembled WGS sequence"/>
</dbReference>
<gene>
    <name evidence="1" type="ORF">FD20_GL001489</name>
</gene>
<organism evidence="1 2">
    <name type="scientific">Liquorilactobacillus uvarum DSM 19971</name>
    <dbReference type="NCBI Taxonomy" id="1423812"/>
    <lineage>
        <taxon>Bacteria</taxon>
        <taxon>Bacillati</taxon>
        <taxon>Bacillota</taxon>
        <taxon>Bacilli</taxon>
        <taxon>Lactobacillales</taxon>
        <taxon>Lactobacillaceae</taxon>
        <taxon>Liquorilactobacillus</taxon>
    </lineage>
</organism>
<dbReference type="Gene3D" id="3.40.50.1820">
    <property type="entry name" value="alpha/beta hydrolase"/>
    <property type="match status" value="1"/>
</dbReference>
<dbReference type="PATRIC" id="fig|1423812.3.peg.1582"/>
<dbReference type="STRING" id="1423812.FD20_GL001489"/>
<evidence type="ECO:0000313" key="1">
    <source>
        <dbReference type="EMBL" id="KRL35330.1"/>
    </source>
</evidence>
<keyword evidence="2" id="KW-1185">Reference proteome</keyword>
<comment type="caution">
    <text evidence="1">The sequence shown here is derived from an EMBL/GenBank/DDBJ whole genome shotgun (WGS) entry which is preliminary data.</text>
</comment>
<evidence type="ECO:0008006" key="3">
    <source>
        <dbReference type="Google" id="ProtNLM"/>
    </source>
</evidence>
<dbReference type="SUPFAM" id="SSF53474">
    <property type="entry name" value="alpha/beta-Hydrolases"/>
    <property type="match status" value="1"/>
</dbReference>
<sequence length="243" mass="27875">MKFKTLGKPEKPVAVLIHAMFFSEEMFDSICQTLQYSHYIVLPTLDAHVLNENSTFLSVQDEAKKIADYLLKNDIQHIDILLGTSLGGIIAFELFNFQKISVSHIFLDGTPFMRFSDFRIKLMATGFKWIAHKSAKSPSRKNLLDKLYPTHAAEMKKICGGMSDESINNLAFACYTYELPEKIDLKEQQDLTFLYGTKERARICISTVEKYANCNLIIKDGYNHCEFLAKEPQAYVRMLLNDF</sequence>
<reference evidence="1 2" key="1">
    <citation type="journal article" date="2015" name="Genome Announc.">
        <title>Expanding the biotechnology potential of lactobacilli through comparative genomics of 213 strains and associated genera.</title>
        <authorList>
            <person name="Sun Z."/>
            <person name="Harris H.M."/>
            <person name="McCann A."/>
            <person name="Guo C."/>
            <person name="Argimon S."/>
            <person name="Zhang W."/>
            <person name="Yang X."/>
            <person name="Jeffery I.B."/>
            <person name="Cooney J.C."/>
            <person name="Kagawa T.F."/>
            <person name="Liu W."/>
            <person name="Song Y."/>
            <person name="Salvetti E."/>
            <person name="Wrobel A."/>
            <person name="Rasinkangas P."/>
            <person name="Parkhill J."/>
            <person name="Rea M.C."/>
            <person name="O'Sullivan O."/>
            <person name="Ritari J."/>
            <person name="Douillard F.P."/>
            <person name="Paul Ross R."/>
            <person name="Yang R."/>
            <person name="Briner A.E."/>
            <person name="Felis G.E."/>
            <person name="de Vos W.M."/>
            <person name="Barrangou R."/>
            <person name="Klaenhammer T.R."/>
            <person name="Caufield P.W."/>
            <person name="Cui Y."/>
            <person name="Zhang H."/>
            <person name="O'Toole P.W."/>
        </authorList>
    </citation>
    <scope>NUCLEOTIDE SEQUENCE [LARGE SCALE GENOMIC DNA]</scope>
    <source>
        <strain evidence="1 2">DSM 19971</strain>
    </source>
</reference>
<dbReference type="RefSeq" id="WP_057738447.1">
    <property type="nucleotide sequence ID" value="NZ_AZEG01000032.1"/>
</dbReference>
<dbReference type="OrthoDB" id="9776853at2"/>
<name>A0A0R1PZR3_9LACO</name>